<evidence type="ECO:0000259" key="7">
    <source>
        <dbReference type="PROSITE" id="PS50885"/>
    </source>
</evidence>
<gene>
    <name evidence="8" type="ORF">DLM86_22495</name>
</gene>
<dbReference type="PROSITE" id="PS50885">
    <property type="entry name" value="HAMP"/>
    <property type="match status" value="1"/>
</dbReference>
<dbReference type="Gene3D" id="6.10.340.10">
    <property type="match status" value="1"/>
</dbReference>
<keyword evidence="9" id="KW-1185">Reference proteome</keyword>
<reference evidence="8 9" key="1">
    <citation type="submission" date="2018-05" db="EMBL/GenBank/DDBJ databases">
        <title>Paenibacillus flagellatus sp. nov., isolated from selenium mineral soil.</title>
        <authorList>
            <person name="Dai X."/>
        </authorList>
    </citation>
    <scope>NUCLEOTIDE SEQUENCE [LARGE SCALE GENOMIC DNA]</scope>
    <source>
        <strain evidence="8 9">DXL2</strain>
    </source>
</reference>
<dbReference type="OrthoDB" id="759642at2"/>
<dbReference type="AlphaFoldDB" id="A0A2V5JZM3"/>
<dbReference type="SUPFAM" id="SSF158472">
    <property type="entry name" value="HAMP domain-like"/>
    <property type="match status" value="1"/>
</dbReference>
<evidence type="ECO:0000256" key="5">
    <source>
        <dbReference type="ARBA" id="ARBA00023136"/>
    </source>
</evidence>
<dbReference type="Proteomes" id="UP000247476">
    <property type="component" value="Unassembled WGS sequence"/>
</dbReference>
<dbReference type="GO" id="GO:0000155">
    <property type="term" value="F:phosphorelay sensor kinase activity"/>
    <property type="evidence" value="ECO:0007669"/>
    <property type="project" value="InterPro"/>
</dbReference>
<dbReference type="PANTHER" id="PTHR34220:SF7">
    <property type="entry name" value="SENSOR HISTIDINE KINASE YPDA"/>
    <property type="match status" value="1"/>
</dbReference>
<dbReference type="InterPro" id="IPR036890">
    <property type="entry name" value="HATPase_C_sf"/>
</dbReference>
<evidence type="ECO:0000256" key="6">
    <source>
        <dbReference type="SAM" id="Phobius"/>
    </source>
</evidence>
<dbReference type="SMART" id="SM00304">
    <property type="entry name" value="HAMP"/>
    <property type="match status" value="1"/>
</dbReference>
<dbReference type="InterPro" id="IPR050640">
    <property type="entry name" value="Bact_2-comp_sensor_kinase"/>
</dbReference>
<evidence type="ECO:0000313" key="8">
    <source>
        <dbReference type="EMBL" id="PYI52241.1"/>
    </source>
</evidence>
<evidence type="ECO:0000256" key="4">
    <source>
        <dbReference type="ARBA" id="ARBA00022679"/>
    </source>
</evidence>
<comment type="caution">
    <text evidence="8">The sequence shown here is derived from an EMBL/GenBank/DDBJ whole genome shotgun (WGS) entry which is preliminary data.</text>
</comment>
<dbReference type="PANTHER" id="PTHR34220">
    <property type="entry name" value="SENSOR HISTIDINE KINASE YPDA"/>
    <property type="match status" value="1"/>
</dbReference>
<dbReference type="SUPFAM" id="SSF55874">
    <property type="entry name" value="ATPase domain of HSP90 chaperone/DNA topoisomerase II/histidine kinase"/>
    <property type="match status" value="1"/>
</dbReference>
<accession>A0A2V5JZM3</accession>
<comment type="subcellular location">
    <subcellularLocation>
        <location evidence="1">Cell membrane</location>
        <topology evidence="1">Multi-pass membrane protein</topology>
    </subcellularLocation>
</comment>
<dbReference type="InterPro" id="IPR010559">
    <property type="entry name" value="Sig_transdc_His_kin_internal"/>
</dbReference>
<dbReference type="GO" id="GO:0005886">
    <property type="term" value="C:plasma membrane"/>
    <property type="evidence" value="ECO:0007669"/>
    <property type="project" value="UniProtKB-SubCell"/>
</dbReference>
<dbReference type="Pfam" id="PF06580">
    <property type="entry name" value="His_kinase"/>
    <property type="match status" value="1"/>
</dbReference>
<keyword evidence="6" id="KW-0812">Transmembrane</keyword>
<feature type="domain" description="HAMP" evidence="7">
    <location>
        <begin position="293"/>
        <end position="346"/>
    </location>
</feature>
<keyword evidence="4" id="KW-0808">Transferase</keyword>
<evidence type="ECO:0000256" key="3">
    <source>
        <dbReference type="ARBA" id="ARBA00022553"/>
    </source>
</evidence>
<keyword evidence="3" id="KW-0597">Phosphoprotein</keyword>
<proteinExistence type="predicted"/>
<evidence type="ECO:0000256" key="1">
    <source>
        <dbReference type="ARBA" id="ARBA00004651"/>
    </source>
</evidence>
<keyword evidence="2" id="KW-1003">Cell membrane</keyword>
<dbReference type="CDD" id="cd06225">
    <property type="entry name" value="HAMP"/>
    <property type="match status" value="1"/>
</dbReference>
<organism evidence="8 9">
    <name type="scientific">Paenibacillus flagellatus</name>
    <dbReference type="NCBI Taxonomy" id="2211139"/>
    <lineage>
        <taxon>Bacteria</taxon>
        <taxon>Bacillati</taxon>
        <taxon>Bacillota</taxon>
        <taxon>Bacilli</taxon>
        <taxon>Bacillales</taxon>
        <taxon>Paenibacillaceae</taxon>
        <taxon>Paenibacillus</taxon>
    </lineage>
</organism>
<protein>
    <submittedName>
        <fullName evidence="8">Sensor histidine kinase</fullName>
    </submittedName>
</protein>
<sequence>MVKNSIVYKFSAALTVILGILFTVLLLSNLYSLEVVRNQSLSNSRNTLSIYVGNIHSMLNIYSKDLMEVFETNIDAAMDDWTAGDSGRYFKSVQLRNALKTKTSGSFSSDGMFIKLPDNREFIVQFGSRVSSKEKLPLNDFMIKHDFKPKPDGNTDEWTHFEIHGAHYLFKYMTYSDISFGTFVKADTLLSIVKGEGADNDRYVISDRSGAVLASTNDDLNKGTDDLTMDGLMKRYEKTHLFISQPIGEFGQMTKIVAKQSVFSGLKLIQWIIIALGIVSVVVVPLVLRTLARGIVRPVLELVKAAKEVENGQREFPIPHGRYSMEFTKLFHSFHSMVREITDLKIHTYEEKIERSRAELKYLQMQIRPHFFLNAISTISSLTYQNKNEEIRQLILHLSEHLRYRFKGGLILVPIHEEIKHVEHYIRMQEIRYPDQIFYMTDIDSDAGQVPIPQFLLQTFVENIFKHAMIYGKMLSIFIRASKDTMEDKPCVKIVIEDNGEGFPPHVWKTAEAPAHDPIERGDRVGIANIRKTLQLLYKRDDLLTLSNAEPSGAKIELRVPVPETRELAPKGERHALHVD</sequence>
<name>A0A2V5JZM3_9BACL</name>
<evidence type="ECO:0000256" key="2">
    <source>
        <dbReference type="ARBA" id="ARBA00022475"/>
    </source>
</evidence>
<keyword evidence="5 6" id="KW-0472">Membrane</keyword>
<dbReference type="Gene3D" id="3.30.565.10">
    <property type="entry name" value="Histidine kinase-like ATPase, C-terminal domain"/>
    <property type="match status" value="1"/>
</dbReference>
<keyword evidence="6" id="KW-1133">Transmembrane helix</keyword>
<keyword evidence="8" id="KW-0418">Kinase</keyword>
<evidence type="ECO:0000313" key="9">
    <source>
        <dbReference type="Proteomes" id="UP000247476"/>
    </source>
</evidence>
<dbReference type="EMBL" id="QJVJ01000010">
    <property type="protein sequence ID" value="PYI52241.1"/>
    <property type="molecule type" value="Genomic_DNA"/>
</dbReference>
<dbReference type="InterPro" id="IPR003660">
    <property type="entry name" value="HAMP_dom"/>
</dbReference>
<feature type="transmembrane region" description="Helical" evidence="6">
    <location>
        <begin position="268"/>
        <end position="288"/>
    </location>
</feature>